<dbReference type="KEGG" id="ccal:108622461"/>
<sequence length="390" mass="45063">MDRVKSDYYKFSTAVLSGIGLWPNGNTNIQRFQIFVIIIAFSVFLIIQFISMATQHYTVSGYISCVSPLSLSLGFFFKYLTFLIKSETIWKMSRDISYDWVTVENDEEVRILTKYAYRGDRFGKMFAYIVWIPVFIGMTSHFSAEILDFLFPLNASRPHNYPFPLEYPGDREKYFYPYAIYVDFTFFVGCTTFVGTEALSTMYMHHVISLLKIVSYRIENAISDSTNGSQKCLADKGKEGLIKAIVLHTRVIKFTKLMEEHLSVSYTLLLICGVIALSVNLFWLSQSISGVDDQMLIPSTCILTIFIYMFYMNYLIQDVNDGRDDIFTALYNSEWYRTPVTMQKLLLFIMLKTLKGEIFNLLVVFTPSFEGFATLVNTSVSYFMVMYSIQ</sequence>
<evidence type="ECO:0000256" key="7">
    <source>
        <dbReference type="ARBA" id="ARBA00023136"/>
    </source>
</evidence>
<reference evidence="12" key="1">
    <citation type="submission" date="2025-08" db="UniProtKB">
        <authorList>
            <consortium name="RefSeq"/>
        </authorList>
    </citation>
    <scope>IDENTIFICATION</scope>
    <source>
        <tissue evidence="12">Whole body</tissue>
    </source>
</reference>
<dbReference type="PANTHER" id="PTHR21137">
    <property type="entry name" value="ODORANT RECEPTOR"/>
    <property type="match status" value="1"/>
</dbReference>
<evidence type="ECO:0000313" key="11">
    <source>
        <dbReference type="Proteomes" id="UP000694925"/>
    </source>
</evidence>
<evidence type="ECO:0000256" key="5">
    <source>
        <dbReference type="ARBA" id="ARBA00022725"/>
    </source>
</evidence>
<keyword evidence="7 10" id="KW-0472">Membrane</keyword>
<evidence type="ECO:0000256" key="8">
    <source>
        <dbReference type="ARBA" id="ARBA00023170"/>
    </source>
</evidence>
<dbReference type="GO" id="GO:0005886">
    <property type="term" value="C:plasma membrane"/>
    <property type="evidence" value="ECO:0007669"/>
    <property type="project" value="UniProtKB-SubCell"/>
</dbReference>
<evidence type="ECO:0000313" key="12">
    <source>
        <dbReference type="RefSeq" id="XP_026667311.1"/>
    </source>
</evidence>
<comment type="similarity">
    <text evidence="10">Belongs to the insect chemoreceptor superfamily. Heteromeric odorant receptor channel (TC 1.A.69) family.</text>
</comment>
<keyword evidence="8 10" id="KW-0675">Receptor</keyword>
<feature type="transmembrane region" description="Helical" evidence="10">
    <location>
        <begin position="59"/>
        <end position="84"/>
    </location>
</feature>
<keyword evidence="6 10" id="KW-1133">Transmembrane helix</keyword>
<proteinExistence type="inferred from homology"/>
<organism evidence="11 12">
    <name type="scientific">Ceratina calcarata</name>
    <dbReference type="NCBI Taxonomy" id="156304"/>
    <lineage>
        <taxon>Eukaryota</taxon>
        <taxon>Metazoa</taxon>
        <taxon>Ecdysozoa</taxon>
        <taxon>Arthropoda</taxon>
        <taxon>Hexapoda</taxon>
        <taxon>Insecta</taxon>
        <taxon>Pterygota</taxon>
        <taxon>Neoptera</taxon>
        <taxon>Endopterygota</taxon>
        <taxon>Hymenoptera</taxon>
        <taxon>Apocrita</taxon>
        <taxon>Aculeata</taxon>
        <taxon>Apoidea</taxon>
        <taxon>Anthophila</taxon>
        <taxon>Apidae</taxon>
        <taxon>Ceratina</taxon>
        <taxon>Zadontomerus</taxon>
    </lineage>
</organism>
<comment type="caution">
    <text evidence="10">Lacks conserved residue(s) required for the propagation of feature annotation.</text>
</comment>
<evidence type="ECO:0000256" key="3">
    <source>
        <dbReference type="ARBA" id="ARBA00022606"/>
    </source>
</evidence>
<evidence type="ECO:0000256" key="10">
    <source>
        <dbReference type="RuleBase" id="RU351113"/>
    </source>
</evidence>
<dbReference type="Pfam" id="PF02949">
    <property type="entry name" value="7tm_6"/>
    <property type="match status" value="1"/>
</dbReference>
<keyword evidence="4 10" id="KW-0812">Transmembrane</keyword>
<feature type="transmembrane region" description="Helical" evidence="10">
    <location>
        <begin position="263"/>
        <end position="283"/>
    </location>
</feature>
<dbReference type="RefSeq" id="XP_026667311.1">
    <property type="nucleotide sequence ID" value="XM_026811510.1"/>
</dbReference>
<dbReference type="InterPro" id="IPR004117">
    <property type="entry name" value="7tm6_olfct_rcpt"/>
</dbReference>
<keyword evidence="5 10" id="KW-0552">Olfaction</keyword>
<keyword evidence="3 10" id="KW-0716">Sensory transduction</keyword>
<dbReference type="GO" id="GO:0004984">
    <property type="term" value="F:olfactory receptor activity"/>
    <property type="evidence" value="ECO:0007669"/>
    <property type="project" value="InterPro"/>
</dbReference>
<comment type="subcellular location">
    <subcellularLocation>
        <location evidence="1 10">Cell membrane</location>
        <topology evidence="1 10">Multi-pass membrane protein</topology>
    </subcellularLocation>
</comment>
<keyword evidence="9 10" id="KW-0807">Transducer</keyword>
<feature type="transmembrane region" description="Helical" evidence="10">
    <location>
        <begin position="175"/>
        <end position="195"/>
    </location>
</feature>
<dbReference type="GO" id="GO:0007165">
    <property type="term" value="P:signal transduction"/>
    <property type="evidence" value="ECO:0007669"/>
    <property type="project" value="UniProtKB-KW"/>
</dbReference>
<keyword evidence="2" id="KW-1003">Cell membrane</keyword>
<protein>
    <recommendedName>
        <fullName evidence="10">Odorant receptor</fullName>
    </recommendedName>
</protein>
<evidence type="ECO:0000256" key="9">
    <source>
        <dbReference type="ARBA" id="ARBA00023224"/>
    </source>
</evidence>
<accession>A0AAJ7W8Q2</accession>
<dbReference type="GeneID" id="108622461"/>
<dbReference type="PANTHER" id="PTHR21137:SF35">
    <property type="entry name" value="ODORANT RECEPTOR 19A-RELATED"/>
    <property type="match status" value="1"/>
</dbReference>
<name>A0AAJ7W8Q2_9HYME</name>
<dbReference type="AlphaFoldDB" id="A0AAJ7W8Q2"/>
<keyword evidence="11" id="KW-1185">Reference proteome</keyword>
<evidence type="ECO:0000256" key="4">
    <source>
        <dbReference type="ARBA" id="ARBA00022692"/>
    </source>
</evidence>
<feature type="transmembrane region" description="Helical" evidence="10">
    <location>
        <begin position="295"/>
        <end position="316"/>
    </location>
</feature>
<feature type="transmembrane region" description="Helical" evidence="10">
    <location>
        <begin position="34"/>
        <end position="53"/>
    </location>
</feature>
<evidence type="ECO:0000256" key="2">
    <source>
        <dbReference type="ARBA" id="ARBA00022475"/>
    </source>
</evidence>
<evidence type="ECO:0000256" key="6">
    <source>
        <dbReference type="ARBA" id="ARBA00022989"/>
    </source>
</evidence>
<evidence type="ECO:0000256" key="1">
    <source>
        <dbReference type="ARBA" id="ARBA00004651"/>
    </source>
</evidence>
<dbReference type="GO" id="GO:0005549">
    <property type="term" value="F:odorant binding"/>
    <property type="evidence" value="ECO:0007669"/>
    <property type="project" value="InterPro"/>
</dbReference>
<dbReference type="Proteomes" id="UP000694925">
    <property type="component" value="Unplaced"/>
</dbReference>
<gene>
    <name evidence="12" type="primary">LOC108622461</name>
</gene>
<feature type="transmembrane region" description="Helical" evidence="10">
    <location>
        <begin position="125"/>
        <end position="144"/>
    </location>
</feature>